<proteinExistence type="predicted"/>
<dbReference type="GO" id="GO:0008168">
    <property type="term" value="F:methyltransferase activity"/>
    <property type="evidence" value="ECO:0007669"/>
    <property type="project" value="UniProtKB-KW"/>
</dbReference>
<gene>
    <name evidence="2" type="ORF">ACFOMH_00330</name>
</gene>
<dbReference type="Pfam" id="PF13649">
    <property type="entry name" value="Methyltransf_25"/>
    <property type="match status" value="1"/>
</dbReference>
<dbReference type="CDD" id="cd02440">
    <property type="entry name" value="AdoMet_MTases"/>
    <property type="match status" value="1"/>
</dbReference>
<dbReference type="EMBL" id="JBHRXJ010000001">
    <property type="protein sequence ID" value="MFC3526599.1"/>
    <property type="molecule type" value="Genomic_DNA"/>
</dbReference>
<evidence type="ECO:0000259" key="1">
    <source>
        <dbReference type="Pfam" id="PF13649"/>
    </source>
</evidence>
<dbReference type="SUPFAM" id="SSF53335">
    <property type="entry name" value="S-adenosyl-L-methionine-dependent methyltransferases"/>
    <property type="match status" value="1"/>
</dbReference>
<organism evidence="2 3">
    <name type="scientific">Paracoccus mangrovi</name>
    <dbReference type="NCBI Taxonomy" id="1715645"/>
    <lineage>
        <taxon>Bacteria</taxon>
        <taxon>Pseudomonadati</taxon>
        <taxon>Pseudomonadota</taxon>
        <taxon>Alphaproteobacteria</taxon>
        <taxon>Rhodobacterales</taxon>
        <taxon>Paracoccaceae</taxon>
        <taxon>Paracoccus</taxon>
    </lineage>
</organism>
<evidence type="ECO:0000313" key="3">
    <source>
        <dbReference type="Proteomes" id="UP001595721"/>
    </source>
</evidence>
<dbReference type="InterPro" id="IPR029063">
    <property type="entry name" value="SAM-dependent_MTases_sf"/>
</dbReference>
<dbReference type="RefSeq" id="WP_374421667.1">
    <property type="nucleotide sequence ID" value="NZ_JBHRXJ010000001.1"/>
</dbReference>
<name>A0ABV7QWR7_9RHOB</name>
<feature type="domain" description="Methyltransferase" evidence="1">
    <location>
        <begin position="45"/>
        <end position="148"/>
    </location>
</feature>
<reference evidence="3" key="1">
    <citation type="journal article" date="2019" name="Int. J. Syst. Evol. Microbiol.">
        <title>The Global Catalogue of Microorganisms (GCM) 10K type strain sequencing project: providing services to taxonomists for standard genome sequencing and annotation.</title>
        <authorList>
            <consortium name="The Broad Institute Genomics Platform"/>
            <consortium name="The Broad Institute Genome Sequencing Center for Infectious Disease"/>
            <person name="Wu L."/>
            <person name="Ma J."/>
        </authorList>
    </citation>
    <scope>NUCLEOTIDE SEQUENCE [LARGE SCALE GENOMIC DNA]</scope>
    <source>
        <strain evidence="3">KCTC 42899</strain>
    </source>
</reference>
<dbReference type="Gene3D" id="3.40.50.150">
    <property type="entry name" value="Vaccinia Virus protein VP39"/>
    <property type="match status" value="1"/>
</dbReference>
<evidence type="ECO:0000313" key="2">
    <source>
        <dbReference type="EMBL" id="MFC3526599.1"/>
    </source>
</evidence>
<accession>A0ABV7QWR7</accession>
<sequence>MLQTISNDKNEYWNHFYASRDALKLSAPSQFAAFAAQEAGDAHLIIEVGCGTGRDSLFFARHGFDVFAIDGSEAAIAGCEQSRVAQGLERISFACCAVGTDAFGQTLIEARGRSGGPALAYARFFLHAISDEDELCFFRDMAAALRPGDRLAVEYRTIRDANGAKVTQPHFRRFVEPAQVVANAVRSGFVEEYGVEGYGYAKYLNDDAYVARAVFRKTATP</sequence>
<keyword evidence="2" id="KW-0808">Transferase</keyword>
<comment type="caution">
    <text evidence="2">The sequence shown here is derived from an EMBL/GenBank/DDBJ whole genome shotgun (WGS) entry which is preliminary data.</text>
</comment>
<keyword evidence="2" id="KW-0489">Methyltransferase</keyword>
<keyword evidence="3" id="KW-1185">Reference proteome</keyword>
<dbReference type="Proteomes" id="UP001595721">
    <property type="component" value="Unassembled WGS sequence"/>
</dbReference>
<protein>
    <submittedName>
        <fullName evidence="2">Class I SAM-dependent methyltransferase</fullName>
    </submittedName>
</protein>
<dbReference type="GO" id="GO:0032259">
    <property type="term" value="P:methylation"/>
    <property type="evidence" value="ECO:0007669"/>
    <property type="project" value="UniProtKB-KW"/>
</dbReference>
<dbReference type="InterPro" id="IPR041698">
    <property type="entry name" value="Methyltransf_25"/>
</dbReference>